<evidence type="ECO:0000256" key="2">
    <source>
        <dbReference type="ARBA" id="ARBA00022692"/>
    </source>
</evidence>
<evidence type="ECO:0000256" key="4">
    <source>
        <dbReference type="ARBA" id="ARBA00023136"/>
    </source>
</evidence>
<evidence type="ECO:0000256" key="3">
    <source>
        <dbReference type="ARBA" id="ARBA00022989"/>
    </source>
</evidence>
<keyword evidence="3 6" id="KW-1133">Transmembrane helix</keyword>
<name>A0A0X3NPI5_SCHSO</name>
<accession>A0A0X3NPI5</accession>
<evidence type="ECO:0000256" key="5">
    <source>
        <dbReference type="ARBA" id="ARBA00093776"/>
    </source>
</evidence>
<feature type="transmembrane region" description="Helical" evidence="6">
    <location>
        <begin position="66"/>
        <end position="90"/>
    </location>
</feature>
<evidence type="ECO:0000256" key="1">
    <source>
        <dbReference type="ARBA" id="ARBA00004141"/>
    </source>
</evidence>
<comment type="subcellular location">
    <subcellularLocation>
        <location evidence="1">Membrane</location>
        <topology evidence="1">Multi-pass membrane protein</topology>
    </subcellularLocation>
</comment>
<organism evidence="7">
    <name type="scientific">Schistocephalus solidus</name>
    <name type="common">Tapeworm</name>
    <dbReference type="NCBI Taxonomy" id="70667"/>
    <lineage>
        <taxon>Eukaryota</taxon>
        <taxon>Metazoa</taxon>
        <taxon>Spiralia</taxon>
        <taxon>Lophotrochozoa</taxon>
        <taxon>Platyhelminthes</taxon>
        <taxon>Cestoda</taxon>
        <taxon>Eucestoda</taxon>
        <taxon>Diphyllobothriidea</taxon>
        <taxon>Diphyllobothriidae</taxon>
        <taxon>Schistocephalus</taxon>
    </lineage>
</organism>
<reference evidence="7" key="1">
    <citation type="submission" date="2016-01" db="EMBL/GenBank/DDBJ databases">
        <title>Reference transcriptome for the parasite Schistocephalus solidus: insights into the molecular evolution of parasitism.</title>
        <authorList>
            <person name="Hebert F.O."/>
            <person name="Grambauer S."/>
            <person name="Barber I."/>
            <person name="Landry C.R."/>
            <person name="Aubin-Horth N."/>
        </authorList>
    </citation>
    <scope>NUCLEOTIDE SEQUENCE</scope>
</reference>
<evidence type="ECO:0000256" key="6">
    <source>
        <dbReference type="SAM" id="Phobius"/>
    </source>
</evidence>
<dbReference type="EMBL" id="GEEE01023788">
    <property type="protein sequence ID" value="JAP39437.1"/>
    <property type="molecule type" value="Transcribed_RNA"/>
</dbReference>
<keyword evidence="4 6" id="KW-0472">Membrane</keyword>
<sequence>MWCGCLEFGFLVIATASSASIAILGFILRKTLSGKCALFSVGGVQASASNHNEIFMNLWGDSNLCGLVLVIGVGGSILCVLTFIYFFFNLSKPTKSWKISTLSVFFETLFLLLTGICIGIVYFGIHRFCENISGTNKTICGSNQAVINVNDRLVKVEYMYSVFYSVQVCLWVFMLSLLGEMCCSIYRLLMSAGKVSYQQTVAADSERSISNLYAYSRLI</sequence>
<evidence type="ECO:0000313" key="7">
    <source>
        <dbReference type="EMBL" id="JAP39437.1"/>
    </source>
</evidence>
<keyword evidence="2 6" id="KW-0812">Transmembrane</keyword>
<feature type="transmembrane region" description="Helical" evidence="6">
    <location>
        <begin position="102"/>
        <end position="125"/>
    </location>
</feature>
<dbReference type="Pfam" id="PF26158">
    <property type="entry name" value="Claudin_TMEM179-179B"/>
    <property type="match status" value="1"/>
</dbReference>
<comment type="similarity">
    <text evidence="5">Belongs to the TMEM179 family.</text>
</comment>
<dbReference type="AlphaFoldDB" id="A0A0X3NPI5"/>
<proteinExistence type="inferred from homology"/>
<dbReference type="InterPro" id="IPR059010">
    <property type="entry name" value="TMEM179-179B"/>
</dbReference>
<protein>
    <submittedName>
        <fullName evidence="7">Uncharacterized protein</fullName>
    </submittedName>
</protein>
<gene>
    <name evidence="7" type="ORF">TR167574</name>
</gene>